<dbReference type="OrthoDB" id="448399at2759"/>
<feature type="domain" description="Exonuclease" evidence="5">
    <location>
        <begin position="288"/>
        <end position="484"/>
    </location>
</feature>
<evidence type="ECO:0000256" key="1">
    <source>
        <dbReference type="ARBA" id="ARBA00022722"/>
    </source>
</evidence>
<organism evidence="6 7">
    <name type="scientific">Dispira parvispora</name>
    <dbReference type="NCBI Taxonomy" id="1520584"/>
    <lineage>
        <taxon>Eukaryota</taxon>
        <taxon>Fungi</taxon>
        <taxon>Fungi incertae sedis</taxon>
        <taxon>Zoopagomycota</taxon>
        <taxon>Kickxellomycotina</taxon>
        <taxon>Dimargaritomycetes</taxon>
        <taxon>Dimargaritales</taxon>
        <taxon>Dimargaritaceae</taxon>
        <taxon>Dispira</taxon>
    </lineage>
</organism>
<dbReference type="PANTHER" id="PTHR23044">
    <property type="entry name" value="3'-5' EXONUCLEASE ERI1-RELATED"/>
    <property type="match status" value="1"/>
</dbReference>
<dbReference type="Proteomes" id="UP001150925">
    <property type="component" value="Unassembled WGS sequence"/>
</dbReference>
<dbReference type="InterPro" id="IPR051274">
    <property type="entry name" value="3-5_Exoribonuclease"/>
</dbReference>
<evidence type="ECO:0000256" key="4">
    <source>
        <dbReference type="SAM" id="MobiDB-lite"/>
    </source>
</evidence>
<protein>
    <submittedName>
        <fullName evidence="6">ERI1 exoribonuclease 3</fullName>
    </submittedName>
</protein>
<dbReference type="GO" id="GO:0000175">
    <property type="term" value="F:3'-5'-RNA exonuclease activity"/>
    <property type="evidence" value="ECO:0007669"/>
    <property type="project" value="InterPro"/>
</dbReference>
<comment type="caution">
    <text evidence="6">The sequence shown here is derived from an EMBL/GenBank/DDBJ whole genome shotgun (WGS) entry which is preliminary data.</text>
</comment>
<proteinExistence type="predicted"/>
<dbReference type="InterPro" id="IPR013520">
    <property type="entry name" value="Ribonucl_H"/>
</dbReference>
<dbReference type="EMBL" id="JANBPY010002867">
    <property type="protein sequence ID" value="KAJ1953453.1"/>
    <property type="molecule type" value="Genomic_DNA"/>
</dbReference>
<feature type="compositionally biased region" description="Low complexity" evidence="4">
    <location>
        <begin position="254"/>
        <end position="265"/>
    </location>
</feature>
<dbReference type="PANTHER" id="PTHR23044:SF61">
    <property type="entry name" value="3'-5' EXORIBONUCLEASE 1-RELATED"/>
    <property type="match status" value="1"/>
</dbReference>
<dbReference type="SMART" id="SM00479">
    <property type="entry name" value="EXOIII"/>
    <property type="match status" value="1"/>
</dbReference>
<dbReference type="InterPro" id="IPR012337">
    <property type="entry name" value="RNaseH-like_sf"/>
</dbReference>
<reference evidence="6" key="1">
    <citation type="submission" date="2022-07" db="EMBL/GenBank/DDBJ databases">
        <title>Phylogenomic reconstructions and comparative analyses of Kickxellomycotina fungi.</title>
        <authorList>
            <person name="Reynolds N.K."/>
            <person name="Stajich J.E."/>
            <person name="Barry K."/>
            <person name="Grigoriev I.V."/>
            <person name="Crous P."/>
            <person name="Smith M.E."/>
        </authorList>
    </citation>
    <scope>NUCLEOTIDE SEQUENCE</scope>
    <source>
        <strain evidence="6">RSA 1196</strain>
    </source>
</reference>
<feature type="compositionally biased region" description="Polar residues" evidence="4">
    <location>
        <begin position="66"/>
        <end position="75"/>
    </location>
</feature>
<accession>A0A9W8ANW9</accession>
<evidence type="ECO:0000313" key="7">
    <source>
        <dbReference type="Proteomes" id="UP001150925"/>
    </source>
</evidence>
<evidence type="ECO:0000259" key="5">
    <source>
        <dbReference type="SMART" id="SM00479"/>
    </source>
</evidence>
<dbReference type="Pfam" id="PF00929">
    <property type="entry name" value="RNase_T"/>
    <property type="match status" value="1"/>
</dbReference>
<feature type="region of interest" description="Disordered" evidence="4">
    <location>
        <begin position="1"/>
        <end position="100"/>
    </location>
</feature>
<evidence type="ECO:0000256" key="3">
    <source>
        <dbReference type="ARBA" id="ARBA00022839"/>
    </source>
</evidence>
<gene>
    <name evidence="6" type="primary">ERI3</name>
    <name evidence="6" type="ORF">IWQ62_005986</name>
</gene>
<feature type="compositionally biased region" description="Polar residues" evidence="4">
    <location>
        <begin position="170"/>
        <end position="186"/>
    </location>
</feature>
<dbReference type="CDD" id="cd06133">
    <property type="entry name" value="ERI-1_3'hExo_like"/>
    <property type="match status" value="1"/>
</dbReference>
<keyword evidence="3" id="KW-0269">Exonuclease</keyword>
<evidence type="ECO:0000313" key="6">
    <source>
        <dbReference type="EMBL" id="KAJ1953453.1"/>
    </source>
</evidence>
<evidence type="ECO:0000256" key="2">
    <source>
        <dbReference type="ARBA" id="ARBA00022801"/>
    </source>
</evidence>
<dbReference type="GO" id="GO:0003676">
    <property type="term" value="F:nucleic acid binding"/>
    <property type="evidence" value="ECO:0007669"/>
    <property type="project" value="InterPro"/>
</dbReference>
<feature type="region of interest" description="Disordered" evidence="4">
    <location>
        <begin position="170"/>
        <end position="278"/>
    </location>
</feature>
<keyword evidence="1" id="KW-0540">Nuclease</keyword>
<dbReference type="SUPFAM" id="SSF53098">
    <property type="entry name" value="Ribonuclease H-like"/>
    <property type="match status" value="1"/>
</dbReference>
<keyword evidence="7" id="KW-1185">Reference proteome</keyword>
<dbReference type="InterPro" id="IPR047201">
    <property type="entry name" value="ERI-1_3'hExo-like"/>
</dbReference>
<sequence length="497" mass="54087">MQSRLNLENLGRLSGLPSAFSPVSQDKGPLSAPAQQEGGWPHDPLCSPGDADWDRLNSMFPLTPPRSRSTSQNSTELHKLHQGPGGPLAPHGEGYTNSVGMGGRLGCGGNSYSSRPPIPSPLFTQNLRSYSYQQDPCRKLSPGGAFSMTPLSPPTPSMALNQGHGGWFSLSSTTLAPGTSGSTRGQLHSPGGGLPTPVGYRRHVKKSSDQDPLMGLQNLTLGCPPKGLATPKKDPIDRASLAVKTPEKKSLQKTTSPTSPSTMSPAAHQARPSAASTPSFPPLHNVHYLIIIDFEATFDPPTAHGGNGRRPCNQEIIEFPMVVFDLRMNKVVDEFHHYVQPVHRPQLTRACVESTGIEQRVVDQASTFPSVFDDALMFITEYDMRARAAGGIFTFVTFGDWDLRKMLPLQCRLSGIQPPAYFRRWINMKKAFAEQFEFQAGSPVGMRDMLTRLQLPFIGKHHSGIDNARNVASALKRMIALGYTPKLTTSLELSKQT</sequence>
<dbReference type="Gene3D" id="3.30.420.10">
    <property type="entry name" value="Ribonuclease H-like superfamily/Ribonuclease H"/>
    <property type="match status" value="1"/>
</dbReference>
<dbReference type="InterPro" id="IPR036397">
    <property type="entry name" value="RNaseH_sf"/>
</dbReference>
<keyword evidence="2" id="KW-0378">Hydrolase</keyword>
<dbReference type="AlphaFoldDB" id="A0A9W8ANW9"/>
<name>A0A9W8ANW9_9FUNG</name>